<accession>A0ABR4Q725</accession>
<feature type="region of interest" description="Disordered" evidence="1">
    <location>
        <begin position="428"/>
        <end position="468"/>
    </location>
</feature>
<protein>
    <submittedName>
        <fullName evidence="2">Uncharacterized protein</fullName>
    </submittedName>
</protein>
<organism evidence="2 3">
    <name type="scientific">Taenia crassiceps</name>
    <dbReference type="NCBI Taxonomy" id="6207"/>
    <lineage>
        <taxon>Eukaryota</taxon>
        <taxon>Metazoa</taxon>
        <taxon>Spiralia</taxon>
        <taxon>Lophotrochozoa</taxon>
        <taxon>Platyhelminthes</taxon>
        <taxon>Cestoda</taxon>
        <taxon>Eucestoda</taxon>
        <taxon>Cyclophyllidea</taxon>
        <taxon>Taeniidae</taxon>
        <taxon>Taenia</taxon>
    </lineage>
</organism>
<feature type="region of interest" description="Disordered" evidence="1">
    <location>
        <begin position="359"/>
        <end position="388"/>
    </location>
</feature>
<feature type="region of interest" description="Disordered" evidence="1">
    <location>
        <begin position="877"/>
        <end position="906"/>
    </location>
</feature>
<evidence type="ECO:0000313" key="3">
    <source>
        <dbReference type="Proteomes" id="UP001651158"/>
    </source>
</evidence>
<feature type="compositionally biased region" description="Basic and acidic residues" evidence="1">
    <location>
        <begin position="360"/>
        <end position="376"/>
    </location>
</feature>
<name>A0ABR4Q725_9CEST</name>
<feature type="region of interest" description="Disordered" evidence="1">
    <location>
        <begin position="280"/>
        <end position="308"/>
    </location>
</feature>
<dbReference type="Proteomes" id="UP001651158">
    <property type="component" value="Unassembled WGS sequence"/>
</dbReference>
<reference evidence="2 3" key="1">
    <citation type="journal article" date="2022" name="Front. Cell. Infect. Microbiol.">
        <title>The Genomes of Two Strains of Taenia crassiceps the Animal Model for the Study of Human Cysticercosis.</title>
        <authorList>
            <person name="Bobes R.J."/>
            <person name="Estrada K."/>
            <person name="Rios-Valencia D.G."/>
            <person name="Calderon-Gallegos A."/>
            <person name="de la Torre P."/>
            <person name="Carrero J.C."/>
            <person name="Sanchez-Flores A."/>
            <person name="Laclette J.P."/>
        </authorList>
    </citation>
    <scope>NUCLEOTIDE SEQUENCE [LARGE SCALE GENOMIC DNA]</scope>
    <source>
        <strain evidence="2">WFUcys</strain>
    </source>
</reference>
<feature type="region of interest" description="Disordered" evidence="1">
    <location>
        <begin position="624"/>
        <end position="650"/>
    </location>
</feature>
<gene>
    <name evidence="2" type="ORF">TcWFU_003694</name>
</gene>
<keyword evidence="3" id="KW-1185">Reference proteome</keyword>
<sequence length="923" mass="101335">MLRCKVCGGSRPLRDAQISSDCDLCKHTMQLLLPAGDGIKEGLELLHLQSRQFELQDKVTGLVGKMHRLDAAKPMEHDVDDHLKSHTLAVHRPAVTTLNSAPRINPSILECVGPSQLTHCGTSSSAFDQARMWPGTAPEGQLNLRDLREEIATLHRKFDEELKSMREVLLGNTVGMARPFEKSKAAAETEGKENSEPGTILSEAQQVLLDATRRRRMFETSVANCERSRAQRNVFNILGRLDDGDSDVLRIRALIDDAVNDLAIPQKPISIPPKVVKPSSLARLSASKQSKIASRQPQKSTKQRPLSLPATFIAAAPTSRGRSTGLADLVDFSTPKSTTAPLMKRPKVVLPSNITPRVDSQVEKHEKSVRFEETYSRPRSTPRATSFVPPSIKKKALVFLPLGMRQYSMRPTEENQMFTSSVPQMAAEAKTTAVDSGMEKEKQAPKQPILSSASQQPQPTSEANLTSSDLREILDAALKDYLARRMPLTECYQVHSQVRDVNVGICSQDFMKEEALSPIHSPANLTLIDRASSLKPIAESQEMVSRGNSVQFVEKPRSSSLPSISSEVIVTSEKLRTESVIEAEASTEFLGSNHIATAISTERSDFSSEWAQSPILADAEEVSAPPTLTEVEEGEKSGEREGFSLTEPHTFSDGVWLDADRSEGEPCGVATFGAEGVADLAREVGPLPSWSEITEITNSTSEAIKNCSEGEFTLGQVNYQLGVWVAPWRDPVLHLIALNAAGKNSRLPWNQQHKIQKVARILERHDDNKASYLAKTYCSSTEDLSWVEDMATRMGATSPPSTATDDARSVGEVVPPIPVKQQLKKQQLRRTILAKSSHRMHQHDTSLSDEEDTLGGEVGETPAGKLNFLLDVKSLSDEESKEIKKDEIDGEGSLESQIDSTLKGDSTFEMDPDVFSNFLKGSL</sequence>
<evidence type="ECO:0000256" key="1">
    <source>
        <dbReference type="SAM" id="MobiDB-lite"/>
    </source>
</evidence>
<proteinExistence type="predicted"/>
<feature type="compositionally biased region" description="Basic and acidic residues" evidence="1">
    <location>
        <begin position="182"/>
        <end position="195"/>
    </location>
</feature>
<feature type="compositionally biased region" description="Polar residues" evidence="1">
    <location>
        <begin position="286"/>
        <end position="304"/>
    </location>
</feature>
<feature type="compositionally biased region" description="Polar residues" evidence="1">
    <location>
        <begin position="449"/>
        <end position="468"/>
    </location>
</feature>
<evidence type="ECO:0000313" key="2">
    <source>
        <dbReference type="EMBL" id="KAL5105424.1"/>
    </source>
</evidence>
<dbReference type="EMBL" id="JAKROA010000008">
    <property type="protein sequence ID" value="KAL5105424.1"/>
    <property type="molecule type" value="Genomic_DNA"/>
</dbReference>
<feature type="region of interest" description="Disordered" evidence="1">
    <location>
        <begin position="182"/>
        <end position="202"/>
    </location>
</feature>
<feature type="compositionally biased region" description="Polar residues" evidence="1">
    <location>
        <begin position="894"/>
        <end position="904"/>
    </location>
</feature>
<feature type="compositionally biased region" description="Basic and acidic residues" evidence="1">
    <location>
        <begin position="877"/>
        <end position="887"/>
    </location>
</feature>
<feature type="region of interest" description="Disordered" evidence="1">
    <location>
        <begin position="835"/>
        <end position="860"/>
    </location>
</feature>
<comment type="caution">
    <text evidence="2">The sequence shown here is derived from an EMBL/GenBank/DDBJ whole genome shotgun (WGS) entry which is preliminary data.</text>
</comment>